<keyword evidence="3" id="KW-0732">Signal</keyword>
<dbReference type="Gene3D" id="3.30.40.10">
    <property type="entry name" value="Zinc/RING finger domain, C3HC4 (zinc finger)"/>
    <property type="match status" value="1"/>
</dbReference>
<dbReference type="WBParaSite" id="Gr19_v10_g1914.t1">
    <property type="protein sequence ID" value="Gr19_v10_g1914.t1"/>
    <property type="gene ID" value="Gr19_v10_g1914"/>
</dbReference>
<feature type="region of interest" description="Disordered" evidence="2">
    <location>
        <begin position="596"/>
        <end position="635"/>
    </location>
</feature>
<sequence>MPMHYFFSATPFIILFHFLFSVPVAKASTDEDDLFVAFVKNERNFAEFRMELEKQRALKKFYGKLEDDNNAFSISDQTNSFLIKMYMAHLGVMYLMRENWQCANSVKQIAKYHQTQCETFRKYLDILYEYLFRIYASGTEAAAKLPDVKPKFIVHNGKIGTLIEILAILSNISRFFFDQNSNTNDYEEPMLSNEGEMNYKSNVANANDGTLRNQFDQKLMQMLMNTAQNEATEMTALNRFERTVTSSGEKQPIKNPLFNAFGTFCEQFGQKHKQMKQNEAKEKAELKKEQQKINAMHVEVEAKEANLWYLPPAEQHKAFCENYKMRLPVMDKQMEQIYKEIAIENLYGGTNRMLGAYLPLQQQQGSYPRGGKGTLLVFTRRSDDSAVDVSAVDGSAEDISAEDVSAVKGRVKKITAETSSAELSSAEPYPAETSTAELTVQLPLDLMWKQFHPQGYTPNQMNFGGFTGGLPLTPYFQQQQYQRYQQIPFHTKAWFNPNIDRMMNRARRRLLPENVTTETESGTSLFNSVNGNSCVICCSASANFYNPPCGHIFMCDGCAVLTVLNKTTSTTKTHGVHVKLCMPKQLIGVKAEQNIKAKTQKRREEELRIQKTKLTAKKKPEIEEEDDAGEGGGGG</sequence>
<feature type="signal peptide" evidence="3">
    <location>
        <begin position="1"/>
        <end position="27"/>
    </location>
</feature>
<evidence type="ECO:0000256" key="3">
    <source>
        <dbReference type="SAM" id="SignalP"/>
    </source>
</evidence>
<organism evidence="4 5">
    <name type="scientific">Globodera rostochiensis</name>
    <name type="common">Golden nematode worm</name>
    <name type="synonym">Heterodera rostochiensis</name>
    <dbReference type="NCBI Taxonomy" id="31243"/>
    <lineage>
        <taxon>Eukaryota</taxon>
        <taxon>Metazoa</taxon>
        <taxon>Ecdysozoa</taxon>
        <taxon>Nematoda</taxon>
        <taxon>Chromadorea</taxon>
        <taxon>Rhabditida</taxon>
        <taxon>Tylenchina</taxon>
        <taxon>Tylenchomorpha</taxon>
        <taxon>Tylenchoidea</taxon>
        <taxon>Heteroderidae</taxon>
        <taxon>Heteroderinae</taxon>
        <taxon>Globodera</taxon>
    </lineage>
</organism>
<dbReference type="AlphaFoldDB" id="A0A914HKA8"/>
<evidence type="ECO:0000256" key="2">
    <source>
        <dbReference type="SAM" id="MobiDB-lite"/>
    </source>
</evidence>
<feature type="coiled-coil region" evidence="1">
    <location>
        <begin position="269"/>
        <end position="306"/>
    </location>
</feature>
<evidence type="ECO:0000256" key="1">
    <source>
        <dbReference type="SAM" id="Coils"/>
    </source>
</evidence>
<feature type="chain" id="PRO_5037539954" evidence="3">
    <location>
        <begin position="28"/>
        <end position="635"/>
    </location>
</feature>
<accession>A0A914HKA8</accession>
<dbReference type="InterPro" id="IPR013083">
    <property type="entry name" value="Znf_RING/FYVE/PHD"/>
</dbReference>
<proteinExistence type="predicted"/>
<evidence type="ECO:0000313" key="4">
    <source>
        <dbReference type="Proteomes" id="UP000887572"/>
    </source>
</evidence>
<keyword evidence="4" id="KW-1185">Reference proteome</keyword>
<keyword evidence="1" id="KW-0175">Coiled coil</keyword>
<protein>
    <submittedName>
        <fullName evidence="5">Uncharacterized protein</fullName>
    </submittedName>
</protein>
<dbReference type="Proteomes" id="UP000887572">
    <property type="component" value="Unplaced"/>
</dbReference>
<reference evidence="5" key="1">
    <citation type="submission" date="2022-11" db="UniProtKB">
        <authorList>
            <consortium name="WormBaseParasite"/>
        </authorList>
    </citation>
    <scope>IDENTIFICATION</scope>
</reference>
<evidence type="ECO:0000313" key="5">
    <source>
        <dbReference type="WBParaSite" id="Gr19_v10_g1914.t1"/>
    </source>
</evidence>
<name>A0A914HKA8_GLORO</name>